<dbReference type="Gene3D" id="3.90.226.10">
    <property type="entry name" value="2-enoyl-CoA Hydratase, Chain A, domain 1"/>
    <property type="match status" value="1"/>
</dbReference>
<evidence type="ECO:0000256" key="1">
    <source>
        <dbReference type="ARBA" id="ARBA00005254"/>
    </source>
</evidence>
<dbReference type="SUPFAM" id="SSF52096">
    <property type="entry name" value="ClpP/crotonase"/>
    <property type="match status" value="1"/>
</dbReference>
<dbReference type="CDD" id="cd06558">
    <property type="entry name" value="crotonase-like"/>
    <property type="match status" value="1"/>
</dbReference>
<keyword evidence="3" id="KW-1185">Reference proteome</keyword>
<comment type="similarity">
    <text evidence="1">Belongs to the enoyl-CoA hydratase/isomerase family.</text>
</comment>
<organism evidence="2 3">
    <name type="scientific">Aeromicrobium endophyticum</name>
    <dbReference type="NCBI Taxonomy" id="2292704"/>
    <lineage>
        <taxon>Bacteria</taxon>
        <taxon>Bacillati</taxon>
        <taxon>Actinomycetota</taxon>
        <taxon>Actinomycetes</taxon>
        <taxon>Propionibacteriales</taxon>
        <taxon>Nocardioidaceae</taxon>
        <taxon>Aeromicrobium</taxon>
    </lineage>
</organism>
<dbReference type="Pfam" id="PF00378">
    <property type="entry name" value="ECH_1"/>
    <property type="match status" value="1"/>
</dbReference>
<dbReference type="PANTHER" id="PTHR43459">
    <property type="entry name" value="ENOYL-COA HYDRATASE"/>
    <property type="match status" value="1"/>
</dbReference>
<dbReference type="Gene3D" id="1.10.12.10">
    <property type="entry name" value="Lyase 2-enoyl-coa Hydratase, Chain A, domain 2"/>
    <property type="match status" value="1"/>
</dbReference>
<comment type="caution">
    <text evidence="2">The sequence shown here is derived from an EMBL/GenBank/DDBJ whole genome shotgun (WGS) entry which is preliminary data.</text>
</comment>
<dbReference type="RefSeq" id="WP_119703337.1">
    <property type="nucleotide sequence ID" value="NZ_JBHSOI010000001.1"/>
</dbReference>
<dbReference type="GO" id="GO:0003824">
    <property type="term" value="F:catalytic activity"/>
    <property type="evidence" value="ECO:0007669"/>
    <property type="project" value="UniProtKB-ARBA"/>
</dbReference>
<evidence type="ECO:0000313" key="3">
    <source>
        <dbReference type="Proteomes" id="UP000265581"/>
    </source>
</evidence>
<sequence>MSDAVLVTDAEGVRTITWNDPDRLNGLTGVMLDIASDAVEQPPAGTRVIVVTGAGRGFSTGARLDGPISGTEPMDRANRLIRAIVASPLPVVAAVNGPAAGFGCSVALAADIAVAQESAYFLLPFTSIGLMPDGGTTAVVAASVGRARASAMALMGERLPASEAASAGLIYRAVPDDDFAAEVDRVVDRLARGASVAYRSTKQAIAAATLPHLDEALDRERDQQVQLFDTADFAEGTTAFMAKRPPVFQGQ</sequence>
<dbReference type="EMBL" id="QUBR01000001">
    <property type="protein sequence ID" value="REK73224.1"/>
    <property type="molecule type" value="Genomic_DNA"/>
</dbReference>
<reference evidence="2 3" key="1">
    <citation type="submission" date="2018-08" db="EMBL/GenBank/DDBJ databases">
        <title>Aeromicrobium sp. M2KJ-4, whole genome shotgun sequence.</title>
        <authorList>
            <person name="Tuo L."/>
        </authorList>
    </citation>
    <scope>NUCLEOTIDE SEQUENCE [LARGE SCALE GENOMIC DNA]</scope>
    <source>
        <strain evidence="2 3">M2KJ-4</strain>
    </source>
</reference>
<name>A0A371PBC3_9ACTN</name>
<dbReference type="InterPro" id="IPR014748">
    <property type="entry name" value="Enoyl-CoA_hydra_C"/>
</dbReference>
<dbReference type="InterPro" id="IPR029045">
    <property type="entry name" value="ClpP/crotonase-like_dom_sf"/>
</dbReference>
<dbReference type="PANTHER" id="PTHR43459:SF1">
    <property type="entry name" value="EG:BACN32G11.4 PROTEIN"/>
    <property type="match status" value="1"/>
</dbReference>
<dbReference type="OrthoDB" id="9777711at2"/>
<dbReference type="Proteomes" id="UP000265581">
    <property type="component" value="Unassembled WGS sequence"/>
</dbReference>
<dbReference type="AlphaFoldDB" id="A0A371PBC3"/>
<evidence type="ECO:0000313" key="2">
    <source>
        <dbReference type="EMBL" id="REK73224.1"/>
    </source>
</evidence>
<gene>
    <name evidence="2" type="ORF">DX116_06565</name>
</gene>
<accession>A0A371PBC3</accession>
<dbReference type="InterPro" id="IPR001753">
    <property type="entry name" value="Enoyl-CoA_hydra/iso"/>
</dbReference>
<protein>
    <submittedName>
        <fullName evidence="2">Enoyl-CoA hydratase</fullName>
    </submittedName>
</protein>
<proteinExistence type="inferred from homology"/>